<dbReference type="GO" id="GO:0051016">
    <property type="term" value="P:barbed-end actin filament capping"/>
    <property type="evidence" value="ECO:0007669"/>
    <property type="project" value="UniProtKB-UniRule"/>
</dbReference>
<dbReference type="InterPro" id="IPR002189">
    <property type="entry name" value="CapZ_alpha"/>
</dbReference>
<keyword evidence="5" id="KW-1185">Reference proteome</keyword>
<gene>
    <name evidence="4" type="ORF">CYCCA115_LOCUS19970</name>
</gene>
<sequence length="238" mass="26367">MSTEAAKTLLRSAAPGQFDVVAEHIHKLARPEGPWLDEATAEQTALTCSNLESNAGGHPLAAGLEKILKEYQEKTFSSKGIAAKFVLQSSDGSDLQIHTYAEKLDLPNFYTGYWKATWILSSDNALSGETKIHTCSYEDGNNHLTMAKTFDPTPVTEEAPKDLPEEEAEDALTSLEQGILNQIIKWEHDVLDSLSTMHEEAPGSLKKIRRVLPITKTKMKWDVVAQRSVKTLMNSTKR</sequence>
<name>A0AAD2G694_9STRA</name>
<comment type="similarity">
    <text evidence="3">Belongs to the F-actin-capping protein alpha subunit family.</text>
</comment>
<dbReference type="SUPFAM" id="SSF90096">
    <property type="entry name" value="Subunits of heterodimeric actin filament capping protein Capz"/>
    <property type="match status" value="1"/>
</dbReference>
<reference evidence="4" key="1">
    <citation type="submission" date="2023-08" db="EMBL/GenBank/DDBJ databases">
        <authorList>
            <person name="Audoor S."/>
            <person name="Bilcke G."/>
        </authorList>
    </citation>
    <scope>NUCLEOTIDE SEQUENCE</scope>
</reference>
<dbReference type="InterPro" id="IPR042276">
    <property type="entry name" value="CapZ_alpha/beta_2"/>
</dbReference>
<evidence type="ECO:0000256" key="3">
    <source>
        <dbReference type="RuleBase" id="RU365077"/>
    </source>
</evidence>
<comment type="function">
    <text evidence="3">F-actin-capping proteins bind in a Ca(2+)-independent manner to the fast growing ends of actin filaments (barbed end) thereby blocking the exchange of subunits at these ends. Unlike other capping proteins (such as gelsolin and severin), these proteins do not sever actin filaments.</text>
</comment>
<keyword evidence="2 3" id="KW-0009">Actin-binding</keyword>
<dbReference type="GO" id="GO:0030863">
    <property type="term" value="C:cortical cytoskeleton"/>
    <property type="evidence" value="ECO:0007669"/>
    <property type="project" value="TreeGrafter"/>
</dbReference>
<dbReference type="AlphaFoldDB" id="A0AAD2G694"/>
<dbReference type="Proteomes" id="UP001295423">
    <property type="component" value="Unassembled WGS sequence"/>
</dbReference>
<dbReference type="PANTHER" id="PTHR10653:SF0">
    <property type="entry name" value="F-ACTIN-CAPPING PROTEIN SUBUNIT ALPHA"/>
    <property type="match status" value="1"/>
</dbReference>
<evidence type="ECO:0000313" key="4">
    <source>
        <dbReference type="EMBL" id="CAJ1963019.1"/>
    </source>
</evidence>
<comment type="subunit">
    <text evidence="3">Heterodimer of an alpha and a beta subunit.</text>
</comment>
<accession>A0AAD2G694</accession>
<comment type="caution">
    <text evidence="4">The sequence shown here is derived from an EMBL/GenBank/DDBJ whole genome shotgun (WGS) entry which is preliminary data.</text>
</comment>
<proteinExistence type="inferred from homology"/>
<evidence type="ECO:0000256" key="2">
    <source>
        <dbReference type="ARBA" id="ARBA00023203"/>
    </source>
</evidence>
<keyword evidence="1 3" id="KW-0117">Actin capping</keyword>
<dbReference type="Gene3D" id="3.90.1150.210">
    <property type="entry name" value="F-actin capping protein, beta subunit"/>
    <property type="match status" value="1"/>
</dbReference>
<dbReference type="GO" id="GO:0051015">
    <property type="term" value="F:actin filament binding"/>
    <property type="evidence" value="ECO:0007669"/>
    <property type="project" value="TreeGrafter"/>
</dbReference>
<organism evidence="4 5">
    <name type="scientific">Cylindrotheca closterium</name>
    <dbReference type="NCBI Taxonomy" id="2856"/>
    <lineage>
        <taxon>Eukaryota</taxon>
        <taxon>Sar</taxon>
        <taxon>Stramenopiles</taxon>
        <taxon>Ochrophyta</taxon>
        <taxon>Bacillariophyta</taxon>
        <taxon>Bacillariophyceae</taxon>
        <taxon>Bacillariophycidae</taxon>
        <taxon>Bacillariales</taxon>
        <taxon>Bacillariaceae</taxon>
        <taxon>Cylindrotheca</taxon>
    </lineage>
</organism>
<dbReference type="Pfam" id="PF01267">
    <property type="entry name" value="F-actin_cap_A"/>
    <property type="match status" value="1"/>
</dbReference>
<evidence type="ECO:0000256" key="1">
    <source>
        <dbReference type="ARBA" id="ARBA00022467"/>
    </source>
</evidence>
<dbReference type="InterPro" id="IPR037282">
    <property type="entry name" value="CapZ_alpha/beta"/>
</dbReference>
<dbReference type="GO" id="GO:0008290">
    <property type="term" value="C:F-actin capping protein complex"/>
    <property type="evidence" value="ECO:0007669"/>
    <property type="project" value="UniProtKB-UniRule"/>
</dbReference>
<evidence type="ECO:0000313" key="5">
    <source>
        <dbReference type="Proteomes" id="UP001295423"/>
    </source>
</evidence>
<protein>
    <recommendedName>
        <fullName evidence="3">F-actin-capping protein subunit alpha</fullName>
    </recommendedName>
</protein>
<dbReference type="PANTHER" id="PTHR10653">
    <property type="entry name" value="F-ACTIN-CAPPING PROTEIN SUBUNIT ALPHA"/>
    <property type="match status" value="1"/>
</dbReference>
<dbReference type="EMBL" id="CAKOGP040002125">
    <property type="protein sequence ID" value="CAJ1963019.1"/>
    <property type="molecule type" value="Genomic_DNA"/>
</dbReference>
<dbReference type="GO" id="GO:0030036">
    <property type="term" value="P:actin cytoskeleton organization"/>
    <property type="evidence" value="ECO:0007669"/>
    <property type="project" value="TreeGrafter"/>
</dbReference>